<proteinExistence type="inferred from homology"/>
<name>A0AAD7FRN0_9AGAR</name>
<evidence type="ECO:0000313" key="9">
    <source>
        <dbReference type="Proteomes" id="UP001221142"/>
    </source>
</evidence>
<evidence type="ECO:0000256" key="3">
    <source>
        <dbReference type="ARBA" id="ARBA00022617"/>
    </source>
</evidence>
<evidence type="ECO:0000256" key="1">
    <source>
        <dbReference type="ARBA" id="ARBA00001971"/>
    </source>
</evidence>
<gene>
    <name evidence="8" type="ORF">FB45DRAFT_422721</name>
</gene>
<dbReference type="EMBL" id="JARKIF010000005">
    <property type="protein sequence ID" value="KAJ7639209.1"/>
    <property type="molecule type" value="Genomic_DNA"/>
</dbReference>
<dbReference type="GO" id="GO:0020037">
    <property type="term" value="F:heme binding"/>
    <property type="evidence" value="ECO:0007669"/>
    <property type="project" value="InterPro"/>
</dbReference>
<sequence>MSCDTLRLHRRRPRRRLLGLARPKCKTPRRAQAHRGSLMSDIGAGETEAVQQFEALISMTHLLEDGGKNWARHLDRTGASMIFTVAFGSHCPTGEERDFKELLKSLEMLVNLLDPAASITNILPFLDWLPGPMPWRKRAEAYRKYEDDMYNRLFENALTGKGAGMNTWTAAFAEDKPEGDQR</sequence>
<keyword evidence="7" id="KW-0503">Monooxygenase</keyword>
<dbReference type="PANTHER" id="PTHR46300:SF6">
    <property type="entry name" value="CYTOCHROME P450 2C30"/>
    <property type="match status" value="1"/>
</dbReference>
<keyword evidence="5" id="KW-0560">Oxidoreductase</keyword>
<dbReference type="InterPro" id="IPR050364">
    <property type="entry name" value="Cytochrome_P450_fung"/>
</dbReference>
<accession>A0AAD7FRN0</accession>
<dbReference type="AlphaFoldDB" id="A0AAD7FRN0"/>
<evidence type="ECO:0008006" key="10">
    <source>
        <dbReference type="Google" id="ProtNLM"/>
    </source>
</evidence>
<keyword evidence="4" id="KW-0479">Metal-binding</keyword>
<keyword evidence="3" id="KW-0349">Heme</keyword>
<protein>
    <recommendedName>
        <fullName evidence="10">Cytochrome P450</fullName>
    </recommendedName>
</protein>
<keyword evidence="6" id="KW-0408">Iron</keyword>
<dbReference type="Proteomes" id="UP001221142">
    <property type="component" value="Unassembled WGS sequence"/>
</dbReference>
<organism evidence="8 9">
    <name type="scientific">Roridomyces roridus</name>
    <dbReference type="NCBI Taxonomy" id="1738132"/>
    <lineage>
        <taxon>Eukaryota</taxon>
        <taxon>Fungi</taxon>
        <taxon>Dikarya</taxon>
        <taxon>Basidiomycota</taxon>
        <taxon>Agaricomycotina</taxon>
        <taxon>Agaricomycetes</taxon>
        <taxon>Agaricomycetidae</taxon>
        <taxon>Agaricales</taxon>
        <taxon>Marasmiineae</taxon>
        <taxon>Mycenaceae</taxon>
        <taxon>Roridomyces</taxon>
    </lineage>
</organism>
<keyword evidence="9" id="KW-1185">Reference proteome</keyword>
<dbReference type="GO" id="GO:0004497">
    <property type="term" value="F:monooxygenase activity"/>
    <property type="evidence" value="ECO:0007669"/>
    <property type="project" value="UniProtKB-KW"/>
</dbReference>
<evidence type="ECO:0000256" key="7">
    <source>
        <dbReference type="ARBA" id="ARBA00023033"/>
    </source>
</evidence>
<reference evidence="8" key="1">
    <citation type="submission" date="2023-03" db="EMBL/GenBank/DDBJ databases">
        <title>Massive genome expansion in bonnet fungi (Mycena s.s.) driven by repeated elements and novel gene families across ecological guilds.</title>
        <authorList>
            <consortium name="Lawrence Berkeley National Laboratory"/>
            <person name="Harder C.B."/>
            <person name="Miyauchi S."/>
            <person name="Viragh M."/>
            <person name="Kuo A."/>
            <person name="Thoen E."/>
            <person name="Andreopoulos B."/>
            <person name="Lu D."/>
            <person name="Skrede I."/>
            <person name="Drula E."/>
            <person name="Henrissat B."/>
            <person name="Morin E."/>
            <person name="Kohler A."/>
            <person name="Barry K."/>
            <person name="LaButti K."/>
            <person name="Morin E."/>
            <person name="Salamov A."/>
            <person name="Lipzen A."/>
            <person name="Mereny Z."/>
            <person name="Hegedus B."/>
            <person name="Baldrian P."/>
            <person name="Stursova M."/>
            <person name="Weitz H."/>
            <person name="Taylor A."/>
            <person name="Grigoriev I.V."/>
            <person name="Nagy L.G."/>
            <person name="Martin F."/>
            <person name="Kauserud H."/>
        </authorList>
    </citation>
    <scope>NUCLEOTIDE SEQUENCE</scope>
    <source>
        <strain evidence="8">9284</strain>
    </source>
</reference>
<dbReference type="GO" id="GO:0016705">
    <property type="term" value="F:oxidoreductase activity, acting on paired donors, with incorporation or reduction of molecular oxygen"/>
    <property type="evidence" value="ECO:0007669"/>
    <property type="project" value="InterPro"/>
</dbReference>
<evidence type="ECO:0000313" key="8">
    <source>
        <dbReference type="EMBL" id="KAJ7639209.1"/>
    </source>
</evidence>
<evidence type="ECO:0000256" key="5">
    <source>
        <dbReference type="ARBA" id="ARBA00023002"/>
    </source>
</evidence>
<dbReference type="Gene3D" id="1.10.630.10">
    <property type="entry name" value="Cytochrome P450"/>
    <property type="match status" value="1"/>
</dbReference>
<dbReference type="GO" id="GO:0005506">
    <property type="term" value="F:iron ion binding"/>
    <property type="evidence" value="ECO:0007669"/>
    <property type="project" value="InterPro"/>
</dbReference>
<dbReference type="InterPro" id="IPR036396">
    <property type="entry name" value="Cyt_P450_sf"/>
</dbReference>
<comment type="similarity">
    <text evidence="2">Belongs to the cytochrome P450 family.</text>
</comment>
<evidence type="ECO:0000256" key="6">
    <source>
        <dbReference type="ARBA" id="ARBA00023004"/>
    </source>
</evidence>
<comment type="cofactor">
    <cofactor evidence="1">
        <name>heme</name>
        <dbReference type="ChEBI" id="CHEBI:30413"/>
    </cofactor>
</comment>
<comment type="caution">
    <text evidence="8">The sequence shown here is derived from an EMBL/GenBank/DDBJ whole genome shotgun (WGS) entry which is preliminary data.</text>
</comment>
<evidence type="ECO:0000256" key="4">
    <source>
        <dbReference type="ARBA" id="ARBA00022723"/>
    </source>
</evidence>
<evidence type="ECO:0000256" key="2">
    <source>
        <dbReference type="ARBA" id="ARBA00010617"/>
    </source>
</evidence>
<dbReference type="SUPFAM" id="SSF48264">
    <property type="entry name" value="Cytochrome P450"/>
    <property type="match status" value="1"/>
</dbReference>
<dbReference type="PANTHER" id="PTHR46300">
    <property type="entry name" value="P450, PUTATIVE (EUROFUNG)-RELATED-RELATED"/>
    <property type="match status" value="1"/>
</dbReference>